<dbReference type="PANTHER" id="PTHR42800:SF1">
    <property type="entry name" value="EXOINULINASE INUD (AFU_ORTHOLOGUE AFUA_5G00480)"/>
    <property type="match status" value="1"/>
</dbReference>
<dbReference type="OrthoDB" id="9759709at2"/>
<organism evidence="7 8">
    <name type="scientific">Sphingobacterium alkalisoli</name>
    <dbReference type="NCBI Taxonomy" id="1874115"/>
    <lineage>
        <taxon>Bacteria</taxon>
        <taxon>Pseudomonadati</taxon>
        <taxon>Bacteroidota</taxon>
        <taxon>Sphingobacteriia</taxon>
        <taxon>Sphingobacteriales</taxon>
        <taxon>Sphingobacteriaceae</taxon>
        <taxon>Sphingobacterium</taxon>
    </lineage>
</organism>
<evidence type="ECO:0000313" key="8">
    <source>
        <dbReference type="Proteomes" id="UP000309872"/>
    </source>
</evidence>
<dbReference type="InterPro" id="IPR018053">
    <property type="entry name" value="Glyco_hydro_32_AS"/>
</dbReference>
<dbReference type="GO" id="GO:0005737">
    <property type="term" value="C:cytoplasm"/>
    <property type="evidence" value="ECO:0007669"/>
    <property type="project" value="TreeGrafter"/>
</dbReference>
<protein>
    <submittedName>
        <fullName evidence="7">Glycoside hydrolase family 32 protein</fullName>
    </submittedName>
</protein>
<dbReference type="SUPFAM" id="SSF75005">
    <property type="entry name" value="Arabinanase/levansucrase/invertase"/>
    <property type="match status" value="1"/>
</dbReference>
<dbReference type="EMBL" id="SUKA01000003">
    <property type="protein sequence ID" value="TJY65520.1"/>
    <property type="molecule type" value="Genomic_DNA"/>
</dbReference>
<dbReference type="Pfam" id="PF00251">
    <property type="entry name" value="Glyco_hydro_32N"/>
    <property type="match status" value="1"/>
</dbReference>
<gene>
    <name evidence="7" type="ORF">FAZ19_10290</name>
</gene>
<dbReference type="SMART" id="SM00640">
    <property type="entry name" value="Glyco_32"/>
    <property type="match status" value="1"/>
</dbReference>
<dbReference type="Gene3D" id="2.115.10.20">
    <property type="entry name" value="Glycosyl hydrolase domain, family 43"/>
    <property type="match status" value="1"/>
</dbReference>
<dbReference type="Proteomes" id="UP000309872">
    <property type="component" value="Unassembled WGS sequence"/>
</dbReference>
<dbReference type="Pfam" id="PF08244">
    <property type="entry name" value="Glyco_hydro_32C"/>
    <property type="match status" value="1"/>
</dbReference>
<dbReference type="AlphaFoldDB" id="A0A4U0H1T8"/>
<dbReference type="PROSITE" id="PS00609">
    <property type="entry name" value="GLYCOSYL_HYDROL_F32"/>
    <property type="match status" value="1"/>
</dbReference>
<feature type="domain" description="Glycosyl hydrolase family 32 C-terminal" evidence="6">
    <location>
        <begin position="430"/>
        <end position="562"/>
    </location>
</feature>
<dbReference type="InterPro" id="IPR023296">
    <property type="entry name" value="Glyco_hydro_beta-prop_sf"/>
</dbReference>
<evidence type="ECO:0000256" key="3">
    <source>
        <dbReference type="ARBA" id="ARBA00023295"/>
    </source>
</evidence>
<dbReference type="Gene3D" id="2.60.120.560">
    <property type="entry name" value="Exo-inulinase, domain 1"/>
    <property type="match status" value="1"/>
</dbReference>
<dbReference type="GO" id="GO:0004575">
    <property type="term" value="F:sucrose alpha-glucosidase activity"/>
    <property type="evidence" value="ECO:0007669"/>
    <property type="project" value="TreeGrafter"/>
</dbReference>
<dbReference type="SUPFAM" id="SSF49899">
    <property type="entry name" value="Concanavalin A-like lectins/glucanases"/>
    <property type="match status" value="1"/>
</dbReference>
<dbReference type="InterPro" id="IPR001362">
    <property type="entry name" value="Glyco_hydro_32"/>
</dbReference>
<dbReference type="InterPro" id="IPR013148">
    <property type="entry name" value="Glyco_hydro_32_N"/>
</dbReference>
<keyword evidence="3 4" id="KW-0326">Glycosidase</keyword>
<proteinExistence type="inferred from homology"/>
<keyword evidence="8" id="KW-1185">Reference proteome</keyword>
<dbReference type="CDD" id="cd18622">
    <property type="entry name" value="GH32_Inu-like"/>
    <property type="match status" value="1"/>
</dbReference>
<evidence type="ECO:0000256" key="1">
    <source>
        <dbReference type="ARBA" id="ARBA00009902"/>
    </source>
</evidence>
<keyword evidence="2 4" id="KW-0378">Hydrolase</keyword>
<reference evidence="7 8" key="1">
    <citation type="submission" date="2019-04" db="EMBL/GenBank/DDBJ databases">
        <title>Sphingobacterium olei sp. nov., isolated from oil-contaminated soil.</title>
        <authorList>
            <person name="Liu B."/>
        </authorList>
    </citation>
    <scope>NUCLEOTIDE SEQUENCE [LARGE SCALE GENOMIC DNA]</scope>
    <source>
        <strain evidence="7 8">Y3L14</strain>
    </source>
</reference>
<sequence>MDGTNLNIRNRMKNLILLVLTCWGITYMAKAQQPFATEFKVEKRYLKIPIKNGAPKRNVDIYLKGEKLRWFNVELAAAKPDWYAYLYLGDWKGATLTIKVDSLQEQSTAFSPVLQDDNDRMESDYQEPLRAQFHFSPKRGWINDPNGLAYYKGEYHLFFQFNPYGVNWGNMHWGHAVSKDLVHWTELDPALYPDNFGTMFSGGGVVDSNNTSGLGNNGHTPLVLFYTAAEKSWEQGLAYTLDGRKFNKLPNTIVNKITDGNRDPKVIWHEPTKRWVMVLYVTEPGDLHTMHFFTSRDMKSWEFASKVVGGKGNDRYMHECPEFFELAVDGDLNNKKWILTGANSQYAVGTFDGTTFLPEEERLFSQHGRDYYAAQTISNEPKGRRIEIGWWRTHTNQGESAFNQSMSIPMELKLKQTSKGMRLVRKPVEELKTLRTKSTVLRQQNLLSHTQNPLSGMRAEMAEIKVVIKPQDTDSIRVKVRGLAITYHTAKEELEIDNVRAHAPLINGKQELTIFVDRTGVEVFASNGEVFMPINYNLKPTEQSYELSVYGGSATMEKLEFHKLKSIW</sequence>
<comment type="similarity">
    <text evidence="1 4">Belongs to the glycosyl hydrolase 32 family.</text>
</comment>
<dbReference type="GO" id="GO:0005987">
    <property type="term" value="P:sucrose catabolic process"/>
    <property type="evidence" value="ECO:0007669"/>
    <property type="project" value="TreeGrafter"/>
</dbReference>
<evidence type="ECO:0000259" key="6">
    <source>
        <dbReference type="Pfam" id="PF08244"/>
    </source>
</evidence>
<evidence type="ECO:0000256" key="2">
    <source>
        <dbReference type="ARBA" id="ARBA00022801"/>
    </source>
</evidence>
<name>A0A4U0H1T8_9SPHI</name>
<dbReference type="PANTHER" id="PTHR42800">
    <property type="entry name" value="EXOINULINASE INUD (AFU_ORTHOLOGUE AFUA_5G00480)"/>
    <property type="match status" value="1"/>
</dbReference>
<dbReference type="InterPro" id="IPR013189">
    <property type="entry name" value="Glyco_hydro_32_C"/>
</dbReference>
<evidence type="ECO:0000313" key="7">
    <source>
        <dbReference type="EMBL" id="TJY65520.1"/>
    </source>
</evidence>
<feature type="domain" description="Glycosyl hydrolase family 32 N-terminal" evidence="5">
    <location>
        <begin position="134"/>
        <end position="427"/>
    </location>
</feature>
<dbReference type="InterPro" id="IPR013320">
    <property type="entry name" value="ConA-like_dom_sf"/>
</dbReference>
<accession>A0A4U0H1T8</accession>
<comment type="caution">
    <text evidence="7">The sequence shown here is derived from an EMBL/GenBank/DDBJ whole genome shotgun (WGS) entry which is preliminary data.</text>
</comment>
<evidence type="ECO:0000259" key="5">
    <source>
        <dbReference type="Pfam" id="PF00251"/>
    </source>
</evidence>
<evidence type="ECO:0000256" key="4">
    <source>
        <dbReference type="RuleBase" id="RU362110"/>
    </source>
</evidence>